<comment type="caution">
    <text evidence="5">The sequence shown here is derived from an EMBL/GenBank/DDBJ whole genome shotgun (WGS) entry which is preliminary data.</text>
</comment>
<evidence type="ECO:0000313" key="5">
    <source>
        <dbReference type="EMBL" id="GLU47252.1"/>
    </source>
</evidence>
<dbReference type="PROSITE" id="PS00061">
    <property type="entry name" value="ADH_SHORT"/>
    <property type="match status" value="1"/>
</dbReference>
<dbReference type="PIRSF" id="PIRSF000126">
    <property type="entry name" value="11-beta-HSD1"/>
    <property type="match status" value="1"/>
</dbReference>
<dbReference type="InterPro" id="IPR057326">
    <property type="entry name" value="KR_dom"/>
</dbReference>
<reference evidence="5" key="1">
    <citation type="submission" date="2023-02" db="EMBL/GenBank/DDBJ databases">
        <title>Nocardiopsis ansamitocini NBRC 112285.</title>
        <authorList>
            <person name="Ichikawa N."/>
            <person name="Sato H."/>
            <person name="Tonouchi N."/>
        </authorList>
    </citation>
    <scope>NUCLEOTIDE SEQUENCE</scope>
    <source>
        <strain evidence="5">NBRC 112285</strain>
    </source>
</reference>
<dbReference type="PANTHER" id="PTHR44196">
    <property type="entry name" value="DEHYDROGENASE/REDUCTASE SDR FAMILY MEMBER 7B"/>
    <property type="match status" value="1"/>
</dbReference>
<protein>
    <submittedName>
        <fullName evidence="5">Short chain dehydrogenase/reductase</fullName>
    </submittedName>
</protein>
<evidence type="ECO:0000256" key="3">
    <source>
        <dbReference type="RuleBase" id="RU000363"/>
    </source>
</evidence>
<dbReference type="PRINTS" id="PR00080">
    <property type="entry name" value="SDRFAMILY"/>
</dbReference>
<dbReference type="EMBL" id="BSQG01000002">
    <property type="protein sequence ID" value="GLU47252.1"/>
    <property type="molecule type" value="Genomic_DNA"/>
</dbReference>
<dbReference type="Pfam" id="PF00106">
    <property type="entry name" value="adh_short"/>
    <property type="match status" value="2"/>
</dbReference>
<dbReference type="InterPro" id="IPR036291">
    <property type="entry name" value="NAD(P)-bd_dom_sf"/>
</dbReference>
<sequence>MSDHRTHPRTALITGASTGIGEEYARQLAERGFALVLVARRAEALSALAAELSAQYGVVVEEIPADLTDPDSLAVVEERLRVGEGGELTPIDLLVNNAGQGHGGEFARQDPADVQSTIALNITALTKLAHAVLPVQIERSNATSGRRPLGGPNRSSAVEGRQLLGIINVASIAGLMPSSPGGAIYAATKAYVLSFSETVAVEASRNGVRVTAVVPGYVRTDMSRYAQEAGVPDIGFVAKDHVVSESLRAWAAGRSRVVPGPQYKVASGLLGVFPRGLFSAVADRFTR</sequence>
<comment type="similarity">
    <text evidence="1 3">Belongs to the short-chain dehydrogenases/reductases (SDR) family.</text>
</comment>
<dbReference type="GO" id="GO:0016491">
    <property type="term" value="F:oxidoreductase activity"/>
    <property type="evidence" value="ECO:0007669"/>
    <property type="project" value="UniProtKB-KW"/>
</dbReference>
<feature type="domain" description="Ketoreductase" evidence="4">
    <location>
        <begin position="9"/>
        <end position="220"/>
    </location>
</feature>
<evidence type="ECO:0000313" key="6">
    <source>
        <dbReference type="Proteomes" id="UP001165092"/>
    </source>
</evidence>
<dbReference type="PRINTS" id="PR00081">
    <property type="entry name" value="GDHRDH"/>
</dbReference>
<dbReference type="SMART" id="SM00822">
    <property type="entry name" value="PKS_KR"/>
    <property type="match status" value="1"/>
</dbReference>
<dbReference type="PANTHER" id="PTHR44196:SF2">
    <property type="entry name" value="SHORT-CHAIN DEHYDROGENASE-RELATED"/>
    <property type="match status" value="1"/>
</dbReference>
<keyword evidence="2" id="KW-0560">Oxidoreductase</keyword>
<evidence type="ECO:0000256" key="1">
    <source>
        <dbReference type="ARBA" id="ARBA00006484"/>
    </source>
</evidence>
<dbReference type="GO" id="GO:0016020">
    <property type="term" value="C:membrane"/>
    <property type="evidence" value="ECO:0007669"/>
    <property type="project" value="TreeGrafter"/>
</dbReference>
<accession>A0A9W6UI13</accession>
<dbReference type="SUPFAM" id="SSF51735">
    <property type="entry name" value="NAD(P)-binding Rossmann-fold domains"/>
    <property type="match status" value="1"/>
</dbReference>
<dbReference type="AlphaFoldDB" id="A0A9W6UI13"/>
<evidence type="ECO:0000259" key="4">
    <source>
        <dbReference type="SMART" id="SM00822"/>
    </source>
</evidence>
<name>A0A9W6UI13_9ACTN</name>
<dbReference type="Gene3D" id="3.40.50.720">
    <property type="entry name" value="NAD(P)-binding Rossmann-like Domain"/>
    <property type="match status" value="1"/>
</dbReference>
<gene>
    <name evidence="5" type="ORF">Nans01_16030</name>
</gene>
<proteinExistence type="inferred from homology"/>
<dbReference type="InterPro" id="IPR020904">
    <property type="entry name" value="Sc_DH/Rdtase_CS"/>
</dbReference>
<dbReference type="Proteomes" id="UP001165092">
    <property type="component" value="Unassembled WGS sequence"/>
</dbReference>
<keyword evidence="6" id="KW-1185">Reference proteome</keyword>
<dbReference type="RefSeq" id="WP_285758278.1">
    <property type="nucleotide sequence ID" value="NZ_BSQG01000002.1"/>
</dbReference>
<dbReference type="InterPro" id="IPR002347">
    <property type="entry name" value="SDR_fam"/>
</dbReference>
<evidence type="ECO:0000256" key="2">
    <source>
        <dbReference type="ARBA" id="ARBA00023002"/>
    </source>
</evidence>
<organism evidence="5 6">
    <name type="scientific">Nocardiopsis ansamitocini</name>
    <dbReference type="NCBI Taxonomy" id="1670832"/>
    <lineage>
        <taxon>Bacteria</taxon>
        <taxon>Bacillati</taxon>
        <taxon>Actinomycetota</taxon>
        <taxon>Actinomycetes</taxon>
        <taxon>Streptosporangiales</taxon>
        <taxon>Nocardiopsidaceae</taxon>
        <taxon>Nocardiopsis</taxon>
    </lineage>
</organism>